<dbReference type="HAMAP" id="MF_00754">
    <property type="entry name" value="RNase_P_1"/>
    <property type="match status" value="1"/>
</dbReference>
<evidence type="ECO:0000256" key="4">
    <source>
        <dbReference type="ARBA" id="ARBA00022694"/>
    </source>
</evidence>
<dbReference type="SUPFAM" id="SSF101744">
    <property type="entry name" value="Rof/RNase P subunit-like"/>
    <property type="match status" value="1"/>
</dbReference>
<proteinExistence type="inferred from homology"/>
<keyword evidence="3" id="KW-0963">Cytoplasm</keyword>
<keyword evidence="7" id="KW-0378">Hydrolase</keyword>
<dbReference type="AlphaFoldDB" id="A0AAD8PDR0"/>
<dbReference type="GO" id="GO:0030677">
    <property type="term" value="C:ribonuclease P complex"/>
    <property type="evidence" value="ECO:0007669"/>
    <property type="project" value="InterPro"/>
</dbReference>
<dbReference type="GO" id="GO:0006364">
    <property type="term" value="P:rRNA processing"/>
    <property type="evidence" value="ECO:0007669"/>
    <property type="project" value="TreeGrafter"/>
</dbReference>
<dbReference type="Gene3D" id="2.30.30.210">
    <property type="entry name" value="Ribonuclease P/MRP, subunit p29"/>
    <property type="match status" value="1"/>
</dbReference>
<organism evidence="8 9">
    <name type="scientific">Babesia gibsoni</name>
    <dbReference type="NCBI Taxonomy" id="33632"/>
    <lineage>
        <taxon>Eukaryota</taxon>
        <taxon>Sar</taxon>
        <taxon>Alveolata</taxon>
        <taxon>Apicomplexa</taxon>
        <taxon>Aconoidasida</taxon>
        <taxon>Piroplasmida</taxon>
        <taxon>Babesiidae</taxon>
        <taxon>Babesia</taxon>
    </lineage>
</organism>
<dbReference type="EMBL" id="JAVEPI010000002">
    <property type="protein sequence ID" value="KAK1443134.1"/>
    <property type="molecule type" value="Genomic_DNA"/>
</dbReference>
<dbReference type="PANTHER" id="PTHR13348">
    <property type="entry name" value="RIBONUCLEASE P SUBUNIT P29"/>
    <property type="match status" value="1"/>
</dbReference>
<dbReference type="GO" id="GO:0016787">
    <property type="term" value="F:hydrolase activity"/>
    <property type="evidence" value="ECO:0007669"/>
    <property type="project" value="UniProtKB-KW"/>
</dbReference>
<name>A0AAD8PDR0_BABGI</name>
<dbReference type="GO" id="GO:0000172">
    <property type="term" value="C:ribonuclease MRP complex"/>
    <property type="evidence" value="ECO:0007669"/>
    <property type="project" value="InterPro"/>
</dbReference>
<keyword evidence="6" id="KW-0255">Endonuclease</keyword>
<keyword evidence="4" id="KW-0819">tRNA processing</keyword>
<reference evidence="8" key="1">
    <citation type="submission" date="2023-08" db="EMBL/GenBank/DDBJ databases">
        <title>Draft sequence of the Babesia gibsoni genome.</title>
        <authorList>
            <person name="Yamagishi J.Y."/>
            <person name="Xuan X.X."/>
        </authorList>
    </citation>
    <scope>NUCLEOTIDE SEQUENCE</scope>
    <source>
        <strain evidence="8">Azabu</strain>
    </source>
</reference>
<dbReference type="PANTHER" id="PTHR13348:SF0">
    <property type="entry name" value="RIBONUCLEASE P PROTEIN SUBUNIT P29"/>
    <property type="match status" value="1"/>
</dbReference>
<evidence type="ECO:0000313" key="9">
    <source>
        <dbReference type="Proteomes" id="UP001230268"/>
    </source>
</evidence>
<dbReference type="Pfam" id="PF01868">
    <property type="entry name" value="RNase_P-MRP_p29"/>
    <property type="match status" value="1"/>
</dbReference>
<comment type="similarity">
    <text evidence="2">Belongs to the eukaryotic/archaeal RNase P protein component 1 family.</text>
</comment>
<evidence type="ECO:0000256" key="3">
    <source>
        <dbReference type="ARBA" id="ARBA00022490"/>
    </source>
</evidence>
<evidence type="ECO:0000256" key="7">
    <source>
        <dbReference type="ARBA" id="ARBA00022801"/>
    </source>
</evidence>
<comment type="subcellular location">
    <subcellularLocation>
        <location evidence="1">Nucleus</location>
    </subcellularLocation>
</comment>
<dbReference type="InterPro" id="IPR002730">
    <property type="entry name" value="Rpp29/RNP1"/>
</dbReference>
<dbReference type="GO" id="GO:0004519">
    <property type="term" value="F:endonuclease activity"/>
    <property type="evidence" value="ECO:0007669"/>
    <property type="project" value="UniProtKB-KW"/>
</dbReference>
<dbReference type="InterPro" id="IPR023534">
    <property type="entry name" value="Rof/RNase_P-like"/>
</dbReference>
<dbReference type="GO" id="GO:0033204">
    <property type="term" value="F:ribonuclease P RNA binding"/>
    <property type="evidence" value="ECO:0007669"/>
    <property type="project" value="InterPro"/>
</dbReference>
<accession>A0AAD8PDR0</accession>
<gene>
    <name evidence="8" type="ORF">BgAZ_200100</name>
</gene>
<dbReference type="SMART" id="SM00538">
    <property type="entry name" value="POP4"/>
    <property type="match status" value="1"/>
</dbReference>
<dbReference type="GO" id="GO:0005634">
    <property type="term" value="C:nucleus"/>
    <property type="evidence" value="ECO:0007669"/>
    <property type="project" value="UniProtKB-SubCell"/>
</dbReference>
<comment type="caution">
    <text evidence="8">The sequence shown here is derived from an EMBL/GenBank/DDBJ whole genome shotgun (WGS) entry which is preliminary data.</text>
</comment>
<dbReference type="GO" id="GO:0001682">
    <property type="term" value="P:tRNA 5'-leader removal"/>
    <property type="evidence" value="ECO:0007669"/>
    <property type="project" value="InterPro"/>
</dbReference>
<keyword evidence="9" id="KW-1185">Reference proteome</keyword>
<protein>
    <submittedName>
        <fullName evidence="8">Ribonuclease P/MRP subunit Rpp29 like protein</fullName>
    </submittedName>
</protein>
<evidence type="ECO:0000256" key="5">
    <source>
        <dbReference type="ARBA" id="ARBA00022722"/>
    </source>
</evidence>
<evidence type="ECO:0000256" key="2">
    <source>
        <dbReference type="ARBA" id="ARBA00006181"/>
    </source>
</evidence>
<sequence>MSNGPQWLLQGKDVSSANFAGRGRFLYQPPEPVHRADDTIRQLSEKAGESLVSWKARIEGRVLQLNAAARGEAVSLLTPAAKPYSNRNAFNKFSGLSNKAVKRLGLLDVGRCIEYQHALSLHELWLKYMEDVIGSERAPQQVARILALSDLNGAIIKIVESTCPSYVGISGIILRETHHTLSIVTEDNVVRLVLKNGSVFSIEWNNWSFYIHGVHLAATPSQRSKSKLKHKLYL</sequence>
<evidence type="ECO:0000313" key="8">
    <source>
        <dbReference type="EMBL" id="KAK1443134.1"/>
    </source>
</evidence>
<dbReference type="InterPro" id="IPR023538">
    <property type="entry name" value="RNP1"/>
</dbReference>
<evidence type="ECO:0000256" key="6">
    <source>
        <dbReference type="ARBA" id="ARBA00022759"/>
    </source>
</evidence>
<dbReference type="InterPro" id="IPR036980">
    <property type="entry name" value="RNase_P/MRP_Rpp29_sf"/>
</dbReference>
<dbReference type="InterPro" id="IPR016848">
    <property type="entry name" value="RNase_P/MRP_Rpp29-subunit"/>
</dbReference>
<evidence type="ECO:0000256" key="1">
    <source>
        <dbReference type="ARBA" id="ARBA00004123"/>
    </source>
</evidence>
<keyword evidence="5" id="KW-0540">Nuclease</keyword>
<dbReference type="Proteomes" id="UP001230268">
    <property type="component" value="Unassembled WGS sequence"/>
</dbReference>